<dbReference type="OrthoDB" id="5006819at2"/>
<gene>
    <name evidence="2" type="ORF">BCL57_002619</name>
    <name evidence="3" type="ORF">SAMN04489721_1555</name>
</gene>
<evidence type="ECO:0000256" key="1">
    <source>
        <dbReference type="SAM" id="Phobius"/>
    </source>
</evidence>
<feature type="transmembrane region" description="Helical" evidence="1">
    <location>
        <begin position="124"/>
        <end position="149"/>
    </location>
</feature>
<reference evidence="3" key="2">
    <citation type="submission" date="2016-10" db="EMBL/GenBank/DDBJ databases">
        <authorList>
            <person name="de Groot N.N."/>
        </authorList>
    </citation>
    <scope>NUCLEOTIDE SEQUENCE [LARGE SCALE GENOMIC DNA]</scope>
    <source>
        <strain evidence="3">CPCC 202695</strain>
    </source>
</reference>
<evidence type="ECO:0000313" key="5">
    <source>
        <dbReference type="Proteomes" id="UP000893823"/>
    </source>
</evidence>
<reference evidence="4" key="1">
    <citation type="submission" date="2016-10" db="EMBL/GenBank/DDBJ databases">
        <authorList>
            <person name="Varghese N."/>
            <person name="Submissions S."/>
        </authorList>
    </citation>
    <scope>NUCLEOTIDE SEQUENCE [LARGE SCALE GENOMIC DNA]</scope>
    <source>
        <strain evidence="4">CPCC 202695</strain>
    </source>
</reference>
<name>A0A1H1TFA8_9MICO</name>
<dbReference type="Proteomes" id="UP000893823">
    <property type="component" value="Unassembled WGS sequence"/>
</dbReference>
<dbReference type="RefSeq" id="WP_092670702.1">
    <property type="nucleotide sequence ID" value="NZ_BMDN01000004.1"/>
</dbReference>
<evidence type="ECO:0000313" key="2">
    <source>
        <dbReference type="EMBL" id="MCP2368446.1"/>
    </source>
</evidence>
<keyword evidence="1" id="KW-1133">Transmembrane helix</keyword>
<evidence type="ECO:0000313" key="4">
    <source>
        <dbReference type="Proteomes" id="UP000199482"/>
    </source>
</evidence>
<protein>
    <recommendedName>
        <fullName evidence="6">DUF3592 domain-containing protein</fullName>
    </recommendedName>
</protein>
<dbReference type="Proteomes" id="UP000199482">
    <property type="component" value="Chromosome I"/>
</dbReference>
<keyword evidence="1" id="KW-0812">Transmembrane</keyword>
<keyword evidence="1" id="KW-0472">Membrane</keyword>
<proteinExistence type="predicted"/>
<sequence>MTTAERRTDERGGYPPPALTAAVLALIAVVLGVLAVGAIGETAARASATYRPTEAIVVAVHSEEQLVADRRGSRPETVRVVSVEFADGARADVRSEELDVGVTATVYRSDSGAVFETPPPRLGVLEWSLCAAIVAATAVLALATVRVLVRLRRPR</sequence>
<evidence type="ECO:0008006" key="6">
    <source>
        <dbReference type="Google" id="ProtNLM"/>
    </source>
</evidence>
<accession>A0A1H1TFA8</accession>
<dbReference type="AlphaFoldDB" id="A0A1H1TFA8"/>
<dbReference type="STRING" id="589382.SAMN04489721_1555"/>
<dbReference type="EMBL" id="LT629755">
    <property type="protein sequence ID" value="SDS58219.1"/>
    <property type="molecule type" value="Genomic_DNA"/>
</dbReference>
<dbReference type="EMBL" id="SODL02000004">
    <property type="protein sequence ID" value="MCP2368446.1"/>
    <property type="molecule type" value="Genomic_DNA"/>
</dbReference>
<keyword evidence="5" id="KW-1185">Reference proteome</keyword>
<reference evidence="2" key="3">
    <citation type="submission" date="2022-06" db="EMBL/GenBank/DDBJ databases">
        <title>Genomic Encyclopedia of Type Strains, Phase III (KMG-III): the genomes of soil and plant-associated and newly described type strains.</title>
        <authorList>
            <person name="Whitman W."/>
        </authorList>
    </citation>
    <scope>NUCLEOTIDE SEQUENCE</scope>
    <source>
        <strain evidence="2">CPCC 202695</strain>
    </source>
</reference>
<feature type="transmembrane region" description="Helical" evidence="1">
    <location>
        <begin position="21"/>
        <end position="40"/>
    </location>
</feature>
<organism evidence="3 4">
    <name type="scientific">Agromyces flavus</name>
    <dbReference type="NCBI Taxonomy" id="589382"/>
    <lineage>
        <taxon>Bacteria</taxon>
        <taxon>Bacillati</taxon>
        <taxon>Actinomycetota</taxon>
        <taxon>Actinomycetes</taxon>
        <taxon>Micrococcales</taxon>
        <taxon>Microbacteriaceae</taxon>
        <taxon>Agromyces</taxon>
    </lineage>
</organism>
<evidence type="ECO:0000313" key="3">
    <source>
        <dbReference type="EMBL" id="SDS58219.1"/>
    </source>
</evidence>